<sequence>MTIDNIAMPAAVQQELDLLLAAIKCATTGDEAERAGMRAQGFVLGVERLKALQPASIEALYLAVEHAVELRTSELDAVEGPTSKS</sequence>
<evidence type="ECO:0000313" key="1">
    <source>
        <dbReference type="EMBL" id="MCF7545498.1"/>
    </source>
</evidence>
<organism evidence="1 2">
    <name type="scientific">Pseudomonas petrae</name>
    <dbReference type="NCBI Taxonomy" id="2912190"/>
    <lineage>
        <taxon>Bacteria</taxon>
        <taxon>Pseudomonadati</taxon>
        <taxon>Pseudomonadota</taxon>
        <taxon>Gammaproteobacteria</taxon>
        <taxon>Pseudomonadales</taxon>
        <taxon>Pseudomonadaceae</taxon>
        <taxon>Pseudomonas</taxon>
    </lineage>
</organism>
<comment type="caution">
    <text evidence="1">The sequence shown here is derived from an EMBL/GenBank/DDBJ whole genome shotgun (WGS) entry which is preliminary data.</text>
</comment>
<dbReference type="RefSeq" id="WP_237254802.1">
    <property type="nucleotide sequence ID" value="NZ_JAKJXF010000004.1"/>
</dbReference>
<keyword evidence="2" id="KW-1185">Reference proteome</keyword>
<reference evidence="1" key="1">
    <citation type="submission" date="2022-01" db="EMBL/GenBank/DDBJ databases">
        <title>Pseudomonas sp. nov. isolated from Antarctic regolith.</title>
        <authorList>
            <person name="Novakova D."/>
            <person name="Sedlar K."/>
        </authorList>
    </citation>
    <scope>NUCLEOTIDE SEQUENCE</scope>
    <source>
        <strain evidence="1">P2647</strain>
    </source>
</reference>
<proteinExistence type="predicted"/>
<gene>
    <name evidence="1" type="ORF">L4G47_25205</name>
</gene>
<dbReference type="Proteomes" id="UP001162905">
    <property type="component" value="Unassembled WGS sequence"/>
</dbReference>
<evidence type="ECO:0000313" key="2">
    <source>
        <dbReference type="Proteomes" id="UP001162905"/>
    </source>
</evidence>
<protein>
    <submittedName>
        <fullName evidence="1">Uncharacterized protein</fullName>
    </submittedName>
</protein>
<dbReference type="EMBL" id="JAKJXH010000044">
    <property type="protein sequence ID" value="MCF7545498.1"/>
    <property type="molecule type" value="Genomic_DNA"/>
</dbReference>
<name>A0ABS9ICP5_9PSED</name>
<accession>A0ABS9ICP5</accession>